<feature type="binding site" evidence="3">
    <location>
        <begin position="23"/>
        <end position="32"/>
    </location>
    <ligand>
        <name>substrate</name>
    </ligand>
</feature>
<accession>A0ABR6NCJ8</accession>
<dbReference type="RefSeq" id="WP_184150806.1">
    <property type="nucleotide sequence ID" value="NZ_JACHKA010000001.1"/>
</dbReference>
<evidence type="ECO:0000313" key="5">
    <source>
        <dbReference type="Proteomes" id="UP001138540"/>
    </source>
</evidence>
<feature type="active site" evidence="3">
    <location>
        <position position="176"/>
    </location>
</feature>
<feature type="active site" description="Nucleophile" evidence="3">
    <location>
        <position position="359"/>
    </location>
</feature>
<feature type="binding site" evidence="3">
    <location>
        <position position="244"/>
    </location>
    <ligand>
        <name>substrate</name>
    </ligand>
</feature>
<gene>
    <name evidence="3" type="primary">astB</name>
    <name evidence="4" type="ORF">HNP60_000967</name>
</gene>
<comment type="catalytic activity">
    <reaction evidence="3">
        <text>N(2)-succinyl-L-arginine + 2 H2O + 2 H(+) = N(2)-succinyl-L-ornithine + 2 NH4(+) + CO2</text>
        <dbReference type="Rhea" id="RHEA:19533"/>
        <dbReference type="ChEBI" id="CHEBI:15377"/>
        <dbReference type="ChEBI" id="CHEBI:15378"/>
        <dbReference type="ChEBI" id="CHEBI:16526"/>
        <dbReference type="ChEBI" id="CHEBI:28938"/>
        <dbReference type="ChEBI" id="CHEBI:58241"/>
        <dbReference type="ChEBI" id="CHEBI:58514"/>
        <dbReference type="EC" id="3.5.3.23"/>
    </reaction>
</comment>
<comment type="subunit">
    <text evidence="3">Homodimer.</text>
</comment>
<comment type="function">
    <text evidence="3">Catalyzes the hydrolysis of N(2)-succinylarginine into N(2)-succinylornithine, ammonia and CO(2).</text>
</comment>
<dbReference type="EC" id="3.5.3.23" evidence="3"/>
<protein>
    <recommendedName>
        <fullName evidence="3">N-succinylarginine dihydrolase</fullName>
        <ecNumber evidence="3">3.5.3.23</ecNumber>
    </recommendedName>
</protein>
<feature type="active site" evidence="3">
    <location>
        <position position="242"/>
    </location>
</feature>
<proteinExistence type="inferred from homology"/>
<dbReference type="InterPro" id="IPR037031">
    <property type="entry name" value="AstB_sf"/>
</dbReference>
<dbReference type="Gene3D" id="3.75.10.20">
    <property type="entry name" value="Succinylarginine dihydrolase"/>
    <property type="match status" value="1"/>
</dbReference>
<reference evidence="4 5" key="1">
    <citation type="submission" date="2020-08" db="EMBL/GenBank/DDBJ databases">
        <title>Exploring microbial biodiversity for novel pathways involved in the catabolism of aromatic compounds derived from lignin.</title>
        <authorList>
            <person name="Elkins J."/>
        </authorList>
    </citation>
    <scope>NUCLEOTIDE SEQUENCE [LARGE SCALE GENOMIC DNA]</scope>
    <source>
        <strain evidence="4 5">B1D3A</strain>
    </source>
</reference>
<name>A0ABR6NCJ8_9SPHN</name>
<keyword evidence="1 3" id="KW-0056">Arginine metabolism</keyword>
<keyword evidence="2 3" id="KW-0378">Hydrolase</keyword>
<organism evidence="4 5">
    <name type="scientific">Sphingobium lignivorans</name>
    <dbReference type="NCBI Taxonomy" id="2735886"/>
    <lineage>
        <taxon>Bacteria</taxon>
        <taxon>Pseudomonadati</taxon>
        <taxon>Pseudomonadota</taxon>
        <taxon>Alphaproteobacteria</taxon>
        <taxon>Sphingomonadales</taxon>
        <taxon>Sphingomonadaceae</taxon>
        <taxon>Sphingobium</taxon>
    </lineage>
</organism>
<comment type="pathway">
    <text evidence="3">Amino-acid degradation; L-arginine degradation via AST pathway; L-glutamate and succinate from L-arginine: step 2/5.</text>
</comment>
<dbReference type="GO" id="GO:0009015">
    <property type="term" value="F:N-succinylarginine dihydrolase activity"/>
    <property type="evidence" value="ECO:0007669"/>
    <property type="project" value="UniProtKB-EC"/>
</dbReference>
<dbReference type="PANTHER" id="PTHR30420:SF2">
    <property type="entry name" value="N-SUCCINYLARGININE DIHYDROLASE"/>
    <property type="match status" value="1"/>
</dbReference>
<comment type="caution">
    <text evidence="4">The sequence shown here is derived from an EMBL/GenBank/DDBJ whole genome shotgun (WGS) entry which is preliminary data.</text>
</comment>
<dbReference type="SUPFAM" id="SSF55909">
    <property type="entry name" value="Pentein"/>
    <property type="match status" value="1"/>
</dbReference>
<dbReference type="HAMAP" id="MF_01172">
    <property type="entry name" value="AstB"/>
    <property type="match status" value="1"/>
</dbReference>
<feature type="binding site" evidence="3">
    <location>
        <position position="353"/>
    </location>
    <ligand>
        <name>substrate</name>
    </ligand>
</feature>
<feature type="binding site" evidence="3">
    <location>
        <position position="208"/>
    </location>
    <ligand>
        <name>substrate</name>
    </ligand>
</feature>
<keyword evidence="5" id="KW-1185">Reference proteome</keyword>
<dbReference type="EMBL" id="JACHKA010000001">
    <property type="protein sequence ID" value="MBB5984993.1"/>
    <property type="molecule type" value="Genomic_DNA"/>
</dbReference>
<dbReference type="PANTHER" id="PTHR30420">
    <property type="entry name" value="N-SUCCINYLARGININE DIHYDROLASE"/>
    <property type="match status" value="1"/>
</dbReference>
<evidence type="ECO:0000313" key="4">
    <source>
        <dbReference type="EMBL" id="MBB5984993.1"/>
    </source>
</evidence>
<comment type="similarity">
    <text evidence="3">Belongs to the succinylarginine dihydrolase family.</text>
</comment>
<dbReference type="Pfam" id="PF04996">
    <property type="entry name" value="AstB"/>
    <property type="match status" value="1"/>
</dbReference>
<evidence type="ECO:0000256" key="2">
    <source>
        <dbReference type="ARBA" id="ARBA00022801"/>
    </source>
</evidence>
<dbReference type="Proteomes" id="UP001138540">
    <property type="component" value="Unassembled WGS sequence"/>
</dbReference>
<evidence type="ECO:0000256" key="3">
    <source>
        <dbReference type="HAMAP-Rule" id="MF_01172"/>
    </source>
</evidence>
<sequence length="430" mass="46420">MTAPPPFREVNFDGLIGPSHNYAGLSLGNLAATMHAGQVSRPRQAALEGLAKMRLMLSLGLGQGFFLPHERPDVGWLRRFGFDGSDHQVCAKAWAEEPLLFVQATSASPMWAANAATVSPAPDTADGRVHFTPANLSTMAHRSHEWPETLAQLRRIFADPRFFAVHGPIPGRFGDEGAANFMRLAAPAHDPGIEIMVYGEPGGPFPARQSAEACRAIFRAHGVEDGLIVQQSPRAIAAGAFHNDVVAVAHENILFAHEHAFADKAALYGAIEARCPDVVILEVAANEVSLEDAIASYLFNSQLVTLPDGSRTLVVPMECAETVSVKTWIDANVGANGPIHGVRFVDVRESMHNGGGPACLRLRVLLSAQAERAVHPAHLLDERSADRLERIITAHWPAQLSLPDLALPQTWNAIEHARTTLLDALEEPLT</sequence>
<dbReference type="InterPro" id="IPR007079">
    <property type="entry name" value="SuccinylArg_d-Hdrlase_AstB"/>
</dbReference>
<feature type="binding site" evidence="3">
    <location>
        <begin position="141"/>
        <end position="142"/>
    </location>
    <ligand>
        <name>substrate</name>
    </ligand>
</feature>
<dbReference type="NCBIfam" id="NF009789">
    <property type="entry name" value="PRK13281.1"/>
    <property type="match status" value="1"/>
</dbReference>
<feature type="binding site" evidence="3">
    <location>
        <position position="114"/>
    </location>
    <ligand>
        <name>substrate</name>
    </ligand>
</feature>
<evidence type="ECO:0000256" key="1">
    <source>
        <dbReference type="ARBA" id="ARBA00022503"/>
    </source>
</evidence>